<dbReference type="CDD" id="cd00082">
    <property type="entry name" value="HisKA"/>
    <property type="match status" value="1"/>
</dbReference>
<keyword evidence="4" id="KW-0175">Coiled coil</keyword>
<feature type="domain" description="Histidine kinase" evidence="5">
    <location>
        <begin position="155"/>
        <end position="375"/>
    </location>
</feature>
<comment type="catalytic activity">
    <reaction evidence="1">
        <text>ATP + protein L-histidine = ADP + protein N-phospho-L-histidine.</text>
        <dbReference type="EC" id="2.7.13.3"/>
    </reaction>
</comment>
<organism evidence="6 7">
    <name type="scientific">Litchfieldella anticariensis (strain DSM 16096 / CECT 5854 / CIP 108499 / LMG 22089 / FP35)</name>
    <name type="common">Halomonas anticariensis</name>
    <dbReference type="NCBI Taxonomy" id="1121939"/>
    <lineage>
        <taxon>Bacteria</taxon>
        <taxon>Pseudomonadati</taxon>
        <taxon>Pseudomonadota</taxon>
        <taxon>Gammaproteobacteria</taxon>
        <taxon>Oceanospirillales</taxon>
        <taxon>Halomonadaceae</taxon>
        <taxon>Litchfieldella</taxon>
    </lineage>
</organism>
<evidence type="ECO:0000313" key="6">
    <source>
        <dbReference type="EMBL" id="EPC03744.1"/>
    </source>
</evidence>
<reference evidence="6 7" key="1">
    <citation type="journal article" date="2013" name="Genome Announc.">
        <title>Draft genome sequence of the moderately halophilic gammaproteobacterium Halomonas anticariensis FP35.</title>
        <authorList>
            <person name="Tahrioui A."/>
            <person name="Quesada E."/>
            <person name="Llamas I."/>
        </authorList>
    </citation>
    <scope>NUCLEOTIDE SEQUENCE [LARGE SCALE GENOMIC DNA]</scope>
    <source>
        <strain evidence="7">DSM 16096 / CECT 5854 / LMG 22089 / FP35</strain>
    </source>
</reference>
<dbReference type="PANTHER" id="PTHR43065:SF50">
    <property type="entry name" value="HISTIDINE KINASE"/>
    <property type="match status" value="1"/>
</dbReference>
<evidence type="ECO:0000256" key="4">
    <source>
        <dbReference type="SAM" id="Coils"/>
    </source>
</evidence>
<evidence type="ECO:0000313" key="7">
    <source>
        <dbReference type="Proteomes" id="UP000014463"/>
    </source>
</evidence>
<dbReference type="EC" id="2.7.13.3" evidence="2"/>
<dbReference type="SMART" id="SM00388">
    <property type="entry name" value="HisKA"/>
    <property type="match status" value="1"/>
</dbReference>
<gene>
    <name evidence="6" type="ORF">L861_00170</name>
</gene>
<evidence type="ECO:0000256" key="2">
    <source>
        <dbReference type="ARBA" id="ARBA00012438"/>
    </source>
</evidence>
<dbReference type="SMART" id="SM00387">
    <property type="entry name" value="HATPase_c"/>
    <property type="match status" value="1"/>
</dbReference>
<dbReference type="eggNOG" id="COG4191">
    <property type="taxonomic scope" value="Bacteria"/>
</dbReference>
<dbReference type="PANTHER" id="PTHR43065">
    <property type="entry name" value="SENSOR HISTIDINE KINASE"/>
    <property type="match status" value="1"/>
</dbReference>
<dbReference type="InterPro" id="IPR003661">
    <property type="entry name" value="HisK_dim/P_dom"/>
</dbReference>
<evidence type="ECO:0000256" key="1">
    <source>
        <dbReference type="ARBA" id="ARBA00000085"/>
    </source>
</evidence>
<dbReference type="AlphaFoldDB" id="S2L7G0"/>
<dbReference type="InterPro" id="IPR036097">
    <property type="entry name" value="HisK_dim/P_sf"/>
</dbReference>
<evidence type="ECO:0000256" key="3">
    <source>
        <dbReference type="ARBA" id="ARBA00022553"/>
    </source>
</evidence>
<dbReference type="CDD" id="cd00075">
    <property type="entry name" value="HATPase"/>
    <property type="match status" value="1"/>
</dbReference>
<dbReference type="EMBL" id="ASTJ01000011">
    <property type="protein sequence ID" value="EPC03744.1"/>
    <property type="molecule type" value="Genomic_DNA"/>
</dbReference>
<sequence length="375" mass="41786">MSNLEDDLDLDALLSTNHRALLLQVLSTLTGVNVELVEHADEASSPLVFNLETLAWLKAELPEAHRQAAVQLFELIMFYAGKYHLAANLHLDVTETSYIELQKQHVALQESKMRYKKLSEKLQERIDEQVKVIERAQRQLYEDARLRAIGQLAAGVAHEINTPVGYIGSNLRVASDYLRDIATNLDDGNNLETVLEDFRELLDESRSGVQRIANIVSDLRIFANIDQAEFANCELNVLLKTACHLLQAEHYQKLAIVQHLNELPKLDCYPAKLSQAFYNVLDNAAKAIGDDGVIHVESRLCGDVIEVVIGDDGCGMSQDTMARVFDPFFTTRSIGMGTGLGLSVVRDIISVHQGEIRLKSHPGQGTRVTLLFKVS</sequence>
<dbReference type="Proteomes" id="UP000014463">
    <property type="component" value="Unassembled WGS sequence"/>
</dbReference>
<dbReference type="RefSeq" id="WP_016414476.1">
    <property type="nucleotide sequence ID" value="NZ_AUAB01000014.1"/>
</dbReference>
<dbReference type="PATRIC" id="fig|1121939.11.peg.19"/>
<dbReference type="InterPro" id="IPR005467">
    <property type="entry name" value="His_kinase_dom"/>
</dbReference>
<keyword evidence="3" id="KW-0597">Phosphoprotein</keyword>
<dbReference type="Gene3D" id="3.30.565.10">
    <property type="entry name" value="Histidine kinase-like ATPase, C-terminal domain"/>
    <property type="match status" value="1"/>
</dbReference>
<dbReference type="InterPro" id="IPR004358">
    <property type="entry name" value="Sig_transdc_His_kin-like_C"/>
</dbReference>
<dbReference type="InterPro" id="IPR003594">
    <property type="entry name" value="HATPase_dom"/>
</dbReference>
<dbReference type="SUPFAM" id="SSF55874">
    <property type="entry name" value="ATPase domain of HSP90 chaperone/DNA topoisomerase II/histidine kinase"/>
    <property type="match status" value="1"/>
</dbReference>
<accession>S2L7G0</accession>
<dbReference type="SUPFAM" id="SSF47384">
    <property type="entry name" value="Homodimeric domain of signal transducing histidine kinase"/>
    <property type="match status" value="1"/>
</dbReference>
<dbReference type="PROSITE" id="PS50109">
    <property type="entry name" value="HIS_KIN"/>
    <property type="match status" value="1"/>
</dbReference>
<feature type="coiled-coil region" evidence="4">
    <location>
        <begin position="108"/>
        <end position="139"/>
    </location>
</feature>
<dbReference type="PRINTS" id="PR00344">
    <property type="entry name" value="BCTRLSENSOR"/>
</dbReference>
<dbReference type="GO" id="GO:0000155">
    <property type="term" value="F:phosphorelay sensor kinase activity"/>
    <property type="evidence" value="ECO:0007669"/>
    <property type="project" value="InterPro"/>
</dbReference>
<keyword evidence="7" id="KW-1185">Reference proteome</keyword>
<dbReference type="STRING" id="1121939.L861_00170"/>
<comment type="caution">
    <text evidence="6">The sequence shown here is derived from an EMBL/GenBank/DDBJ whole genome shotgun (WGS) entry which is preliminary data.</text>
</comment>
<proteinExistence type="predicted"/>
<dbReference type="InterPro" id="IPR036890">
    <property type="entry name" value="HATPase_C_sf"/>
</dbReference>
<dbReference type="OrthoDB" id="1931120at2"/>
<dbReference type="Pfam" id="PF00512">
    <property type="entry name" value="HisKA"/>
    <property type="match status" value="1"/>
</dbReference>
<dbReference type="Pfam" id="PF02518">
    <property type="entry name" value="HATPase_c"/>
    <property type="match status" value="1"/>
</dbReference>
<evidence type="ECO:0000259" key="5">
    <source>
        <dbReference type="PROSITE" id="PS50109"/>
    </source>
</evidence>
<dbReference type="Gene3D" id="1.10.287.130">
    <property type="match status" value="1"/>
</dbReference>
<name>S2L7G0_LITA3</name>
<protein>
    <recommendedName>
        <fullName evidence="2">histidine kinase</fullName>
        <ecNumber evidence="2">2.7.13.3</ecNumber>
    </recommendedName>
</protein>